<dbReference type="Pfam" id="PF13450">
    <property type="entry name" value="NAD_binding_8"/>
    <property type="match status" value="1"/>
</dbReference>
<evidence type="ECO:0000256" key="14">
    <source>
        <dbReference type="RuleBase" id="RU366068"/>
    </source>
</evidence>
<evidence type="ECO:0000313" key="17">
    <source>
        <dbReference type="Proteomes" id="UP000514752"/>
    </source>
</evidence>
<evidence type="ECO:0000256" key="2">
    <source>
        <dbReference type="ARBA" id="ARBA00002819"/>
    </source>
</evidence>
<keyword evidence="11 14" id="KW-0411">Iron-sulfur</keyword>
<evidence type="ECO:0000256" key="5">
    <source>
        <dbReference type="ARBA" id="ARBA00022630"/>
    </source>
</evidence>
<keyword evidence="3 14" id="KW-0813">Transport</keyword>
<dbReference type="EC" id="1.5.5.1" evidence="14"/>
<dbReference type="PANTHER" id="PTHR10617">
    <property type="entry name" value="ELECTRON TRANSFER FLAVOPROTEIN-UBIQUINONE OXIDOREDUCTASE"/>
    <property type="match status" value="1"/>
</dbReference>
<dbReference type="Proteomes" id="UP000514752">
    <property type="component" value="Chromosome"/>
</dbReference>
<dbReference type="SUPFAM" id="SSF51905">
    <property type="entry name" value="FAD/NAD(P)-binding domain"/>
    <property type="match status" value="1"/>
</dbReference>
<evidence type="ECO:0000256" key="1">
    <source>
        <dbReference type="ARBA" id="ARBA00001974"/>
    </source>
</evidence>
<dbReference type="Gene3D" id="3.30.9.90">
    <property type="match status" value="1"/>
</dbReference>
<evidence type="ECO:0000256" key="13">
    <source>
        <dbReference type="ARBA" id="ARBA00052682"/>
    </source>
</evidence>
<dbReference type="InterPro" id="IPR040156">
    <property type="entry name" value="ETF-QO"/>
</dbReference>
<dbReference type="SUPFAM" id="SSF54862">
    <property type="entry name" value="4Fe-4S ferredoxins"/>
    <property type="match status" value="1"/>
</dbReference>
<dbReference type="FunFam" id="3.30.70.20:FF:000012">
    <property type="entry name" value="Electron transfer flavoprotein-ubiquinone oxidoreductase, mitochondrial"/>
    <property type="match status" value="1"/>
</dbReference>
<evidence type="ECO:0000256" key="9">
    <source>
        <dbReference type="ARBA" id="ARBA00023002"/>
    </source>
</evidence>
<keyword evidence="9 14" id="KW-0560">Oxidoreductase</keyword>
<dbReference type="Gene3D" id="3.50.50.60">
    <property type="entry name" value="FAD/NAD(P)-binding domain"/>
    <property type="match status" value="1"/>
</dbReference>
<evidence type="ECO:0000256" key="3">
    <source>
        <dbReference type="ARBA" id="ARBA00022448"/>
    </source>
</evidence>
<keyword evidence="7 14" id="KW-0274">FAD</keyword>
<keyword evidence="10 14" id="KW-0408">Iron</keyword>
<evidence type="ECO:0000256" key="10">
    <source>
        <dbReference type="ARBA" id="ARBA00023004"/>
    </source>
</evidence>
<dbReference type="InterPro" id="IPR017896">
    <property type="entry name" value="4Fe4S_Fe-S-bd"/>
</dbReference>
<evidence type="ECO:0000256" key="8">
    <source>
        <dbReference type="ARBA" id="ARBA00022982"/>
    </source>
</evidence>
<comment type="function">
    <text evidence="2 14">Accepts electrons from ETF and reduces ubiquinone.</text>
</comment>
<reference evidence="16 17" key="1">
    <citation type="submission" date="2020-07" db="EMBL/GenBank/DDBJ databases">
        <title>Genomic diversity of species in the Neisseriaceae family.</title>
        <authorList>
            <person name="Vincent A.T."/>
            <person name="Bernet E."/>
            <person name="Veyrier F.J."/>
        </authorList>
    </citation>
    <scope>NUCLEOTIDE SEQUENCE [LARGE SCALE GENOMIC DNA]</scope>
    <source>
        <strain evidence="16 17">DSM 22244</strain>
    </source>
</reference>
<dbReference type="SUPFAM" id="SSF54373">
    <property type="entry name" value="FAD-linked reductases, C-terminal domain"/>
    <property type="match status" value="1"/>
</dbReference>
<evidence type="ECO:0000256" key="7">
    <source>
        <dbReference type="ARBA" id="ARBA00022827"/>
    </source>
</evidence>
<dbReference type="PANTHER" id="PTHR10617:SF107">
    <property type="entry name" value="ELECTRON TRANSFER FLAVOPROTEIN-UBIQUINONE OXIDOREDUCTASE, MITOCHONDRIAL"/>
    <property type="match status" value="1"/>
</dbReference>
<comment type="catalytic activity">
    <reaction evidence="13 14">
        <text>a ubiquinone + reduced [electron-transfer flavoprotein] = a ubiquinol + oxidized [electron-transfer flavoprotein] + H(+)</text>
        <dbReference type="Rhea" id="RHEA:24052"/>
        <dbReference type="Rhea" id="RHEA-COMP:9565"/>
        <dbReference type="Rhea" id="RHEA-COMP:9566"/>
        <dbReference type="Rhea" id="RHEA-COMP:10685"/>
        <dbReference type="Rhea" id="RHEA-COMP:10686"/>
        <dbReference type="ChEBI" id="CHEBI:15378"/>
        <dbReference type="ChEBI" id="CHEBI:16389"/>
        <dbReference type="ChEBI" id="CHEBI:17976"/>
        <dbReference type="ChEBI" id="CHEBI:57692"/>
        <dbReference type="ChEBI" id="CHEBI:58307"/>
        <dbReference type="EC" id="1.5.5.1"/>
    </reaction>
</comment>
<comment type="cofactor">
    <cofactor evidence="1 14">
        <name>FAD</name>
        <dbReference type="ChEBI" id="CHEBI:57692"/>
    </cofactor>
</comment>
<accession>A0A7D7SG84</accession>
<evidence type="ECO:0000256" key="4">
    <source>
        <dbReference type="ARBA" id="ARBA00022485"/>
    </source>
</evidence>
<organism evidence="16 17">
    <name type="scientific">Neisseria shayeganii</name>
    <dbReference type="NCBI Taxonomy" id="607712"/>
    <lineage>
        <taxon>Bacteria</taxon>
        <taxon>Pseudomonadati</taxon>
        <taxon>Pseudomonadota</taxon>
        <taxon>Betaproteobacteria</taxon>
        <taxon>Neisseriales</taxon>
        <taxon>Neisseriaceae</taxon>
        <taxon>Neisseria</taxon>
    </lineage>
</organism>
<evidence type="ECO:0000256" key="6">
    <source>
        <dbReference type="ARBA" id="ARBA00022723"/>
    </source>
</evidence>
<dbReference type="RefSeq" id="WP_182121646.1">
    <property type="nucleotide sequence ID" value="NZ_CP059567.1"/>
</dbReference>
<keyword evidence="5 14" id="KW-0285">Flavoprotein</keyword>
<sequence>MTETIERDSMQYDVVIVGAGPAGLSTAIKLKQLAEAAGREISVCVVEKGSEVGAHVLSGAVIDPKSLTELIPNWQELGAPLTRPVTEDRFLILSETGSRQMPTPPNFQNHGNYIISLGMLCRWLAEQAEGLGVEIYPGFAAAEVLYHSDGSVKGIATGDMGIGKDGEPTADYAPGMELWGRQTVFAEGCRGSLSKQLIKQFALDKDSQPQTYGIGIKELWEVDPAQSKPGTVTHTAGWPMDNHTYGGSFLYHLDDNKVAVGFVVGLDYQNPYLSPFEEFQRFKTHPDIRPIFEGGRRIAYGARALVEGGLQSLPKLTFPGGVLVGDAAGFLNVPRIKGSHAAIKSGMLAAEAVFGVLDEVEEAETSGKEAAAYTALFQNSWLHDELHRARNIRPAFKWGLWPAMIYGAIDTYLFKGNAPWTLKHHGTDHASLKPAAQCQPIAYPKPDGKVSFDRLSSVFLSATNHEENQPAHLKLTRPEVAIETNLKTYASPETRYCPAGVYEIVEEESGPRLQINAQNCVHCKTCDIKDPTQNITWTCPEGSGGPNYAEM</sequence>
<protein>
    <recommendedName>
        <fullName evidence="14">Electron transfer flavoprotein-ubiquinone oxidoreductase</fullName>
        <shortName evidence="14">ETF-QO</shortName>
        <ecNumber evidence="14">1.5.5.1</ecNumber>
    </recommendedName>
</protein>
<dbReference type="InterPro" id="IPR049398">
    <property type="entry name" value="ETF-QO/FixC_UQ-bd"/>
</dbReference>
<comment type="cofactor">
    <cofactor evidence="14">
        <name>[4Fe-4S] cluster</name>
        <dbReference type="ChEBI" id="CHEBI:49883"/>
    </cofactor>
    <text evidence="14">Binds 1 [4Fe-4S] cluster.</text>
</comment>
<gene>
    <name evidence="16" type="ORF">H3L94_08360</name>
</gene>
<dbReference type="InterPro" id="IPR036188">
    <property type="entry name" value="FAD/NAD-bd_sf"/>
</dbReference>
<dbReference type="InterPro" id="IPR007859">
    <property type="entry name" value="ETF-QO/FixX_C"/>
</dbReference>
<dbReference type="PROSITE" id="PS51379">
    <property type="entry name" value="4FE4S_FER_2"/>
    <property type="match status" value="1"/>
</dbReference>
<dbReference type="GO" id="GO:0004174">
    <property type="term" value="F:electron-transferring-flavoprotein dehydrogenase activity"/>
    <property type="evidence" value="ECO:0007669"/>
    <property type="project" value="UniProtKB-UniRule"/>
</dbReference>
<dbReference type="Pfam" id="PF05187">
    <property type="entry name" value="Fer4_ETF_QO"/>
    <property type="match status" value="1"/>
</dbReference>
<evidence type="ECO:0000256" key="12">
    <source>
        <dbReference type="ARBA" id="ARBA00023075"/>
    </source>
</evidence>
<dbReference type="GO" id="GO:0051539">
    <property type="term" value="F:4 iron, 4 sulfur cluster binding"/>
    <property type="evidence" value="ECO:0007669"/>
    <property type="project" value="UniProtKB-UniRule"/>
</dbReference>
<keyword evidence="8 14" id="KW-0249">Electron transport</keyword>
<dbReference type="AlphaFoldDB" id="A0A7D7SG84"/>
<keyword evidence="12 14" id="KW-0830">Ubiquinone</keyword>
<keyword evidence="6 14" id="KW-0479">Metal-binding</keyword>
<dbReference type="KEGG" id="nsg:H3L94_08360"/>
<feature type="domain" description="4Fe-4S ferredoxin-type" evidence="15">
    <location>
        <begin position="511"/>
        <end position="540"/>
    </location>
</feature>
<evidence type="ECO:0000256" key="11">
    <source>
        <dbReference type="ARBA" id="ARBA00023014"/>
    </source>
</evidence>
<name>A0A7D7SG84_9NEIS</name>
<dbReference type="Gene3D" id="3.30.70.20">
    <property type="match status" value="1"/>
</dbReference>
<dbReference type="GO" id="GO:0046872">
    <property type="term" value="F:metal ion binding"/>
    <property type="evidence" value="ECO:0007669"/>
    <property type="project" value="UniProtKB-KW"/>
</dbReference>
<evidence type="ECO:0000259" key="15">
    <source>
        <dbReference type="PROSITE" id="PS51379"/>
    </source>
</evidence>
<evidence type="ECO:0000313" key="16">
    <source>
        <dbReference type="EMBL" id="QMT39872.1"/>
    </source>
</evidence>
<proteinExistence type="predicted"/>
<dbReference type="EMBL" id="CP059567">
    <property type="protein sequence ID" value="QMT39872.1"/>
    <property type="molecule type" value="Genomic_DNA"/>
</dbReference>
<dbReference type="Pfam" id="PF21162">
    <property type="entry name" value="ETFQO_UQ-bd"/>
    <property type="match status" value="1"/>
</dbReference>
<keyword evidence="4" id="KW-0004">4Fe-4S</keyword>